<evidence type="ECO:0000313" key="2">
    <source>
        <dbReference type="EMBL" id="GJD47571.1"/>
    </source>
</evidence>
<accession>A0ABQ4QSB3</accession>
<feature type="compositionally biased region" description="Basic and acidic residues" evidence="1">
    <location>
        <begin position="68"/>
        <end position="89"/>
    </location>
</feature>
<comment type="caution">
    <text evidence="2">The sequence shown here is derived from an EMBL/GenBank/DDBJ whole genome shotgun (WGS) entry which is preliminary data.</text>
</comment>
<reference evidence="2" key="1">
    <citation type="journal article" date="2021" name="Front. Microbiol.">
        <title>Comprehensive Comparative Genomics and Phenotyping of Methylobacterium Species.</title>
        <authorList>
            <person name="Alessa O."/>
            <person name="Ogura Y."/>
            <person name="Fujitani Y."/>
            <person name="Takami H."/>
            <person name="Hayashi T."/>
            <person name="Sahin N."/>
            <person name="Tani A."/>
        </authorList>
    </citation>
    <scope>NUCLEOTIDE SEQUENCE</scope>
    <source>
        <strain evidence="2">KCTC 52305</strain>
    </source>
</reference>
<evidence type="ECO:0008006" key="4">
    <source>
        <dbReference type="Google" id="ProtNLM"/>
    </source>
</evidence>
<keyword evidence="3" id="KW-1185">Reference proteome</keyword>
<feature type="region of interest" description="Disordered" evidence="1">
    <location>
        <begin position="1"/>
        <end position="98"/>
    </location>
</feature>
<dbReference type="EMBL" id="BPQH01000001">
    <property type="protein sequence ID" value="GJD47571.1"/>
    <property type="molecule type" value="Genomic_DNA"/>
</dbReference>
<evidence type="ECO:0000313" key="3">
    <source>
        <dbReference type="Proteomes" id="UP001055167"/>
    </source>
</evidence>
<evidence type="ECO:0000256" key="1">
    <source>
        <dbReference type="SAM" id="MobiDB-lite"/>
    </source>
</evidence>
<protein>
    <recommendedName>
        <fullName evidence="4">Stress-induced protein</fullName>
    </recommendedName>
</protein>
<feature type="compositionally biased region" description="Basic and acidic residues" evidence="1">
    <location>
        <begin position="28"/>
        <end position="42"/>
    </location>
</feature>
<sequence length="98" mass="10064">MTRKPDDVVGSRGAPAAGGGHQTPEQDAITRQEPGGRTEQSRNAEWSEAGGTPGRPPVSVGGSSGGHSDQKAADGPREGEKTAAGHYRTEQTGGKVDW</sequence>
<organism evidence="2 3">
    <name type="scientific">Methylobacterium crusticola</name>
    <dbReference type="NCBI Taxonomy" id="1697972"/>
    <lineage>
        <taxon>Bacteria</taxon>
        <taxon>Pseudomonadati</taxon>
        <taxon>Pseudomonadota</taxon>
        <taxon>Alphaproteobacteria</taxon>
        <taxon>Hyphomicrobiales</taxon>
        <taxon>Methylobacteriaceae</taxon>
        <taxon>Methylobacterium</taxon>
    </lineage>
</organism>
<proteinExistence type="predicted"/>
<name>A0ABQ4QSB3_9HYPH</name>
<dbReference type="RefSeq" id="WP_128561902.1">
    <property type="nucleotide sequence ID" value="NZ_BPQH01000001.1"/>
</dbReference>
<gene>
    <name evidence="2" type="ORF">OPKNFCMD_0279</name>
</gene>
<reference evidence="2" key="2">
    <citation type="submission" date="2021-08" db="EMBL/GenBank/DDBJ databases">
        <authorList>
            <person name="Tani A."/>
            <person name="Ola A."/>
            <person name="Ogura Y."/>
            <person name="Katsura K."/>
            <person name="Hayashi T."/>
        </authorList>
    </citation>
    <scope>NUCLEOTIDE SEQUENCE</scope>
    <source>
        <strain evidence="2">KCTC 52305</strain>
    </source>
</reference>
<dbReference type="Proteomes" id="UP001055167">
    <property type="component" value="Unassembled WGS sequence"/>
</dbReference>